<comment type="similarity">
    <text evidence="4">Belongs to the TRAFAC class TrmE-Era-EngA-EngB-Septin-like GTPase superfamily. Septin GTPase family.</text>
</comment>
<dbReference type="InterPro" id="IPR036770">
    <property type="entry name" value="Ankyrin_rpt-contain_sf"/>
</dbReference>
<dbReference type="PROSITE" id="PS51719">
    <property type="entry name" value="G_SEPTIN"/>
    <property type="match status" value="1"/>
</dbReference>
<dbReference type="SMART" id="SM00248">
    <property type="entry name" value="ANK"/>
    <property type="match status" value="3"/>
</dbReference>
<keyword evidence="8" id="KW-1185">Reference proteome</keyword>
<sequence>MDGHQKTQLVTDSAKETNATALRFLLLGDVGVGKSSFLDTFIASLANVQTNEDLEESISSLTPNQSSPLDLSALSLPATRVTTSPVLMSREDTKQSFATDPLELLPPKVETPARDVSFITLPGYSSTVNPSTTLTLTDDYLNHHLRTVTSIFSHSVPNAQLAWFLIAGSQVHALPTCAFYFVLYELKPIDIIYMKLIHERVNLVPIITKSDSLSQRELWVLKRRMIRQLKLHGIQFHTFGLGLETVERMAEQRQWGAPPFAVSTRSDADGQLLQSELPQLIRMCLYDRFRHSQEEAAQKVITWKSALPVLDPPGLASVEHIWSTQTFEIGGAIAHTPQNNPFSFADARPTEIVQAISPPPPENFVVEATGFPSLGSASATSPKAMFSHVIGTPIPDDSYISPGTFQTQPLAPVNGAYFPTNGYSPDSSAAASQVRLSLIHQSTGMAVDSSTRPNEIMDENTVNTVHTQVGSFLDAYGQPVQETSIKVPVPSSTITTIPTNGYSPGANTDMTVQQQQQQQRQQQHASLILPGGFQAPGTYLMPFSNTMAPLDPSLVATEVLPDIWEATEIGELDTVQRHLNNGASPDQRNASRSTLLHRAAWQCSKPLPIMHLLISYGANVNLANENGNTVLQNALMKHDDPALIKLLLDNGAEAVICNKEGMNTLEVAALFNRVECAKYLLENDVSSSEIDSISNALQRARGPDKKNMKALLKTWQGKEGERRRAEVKEKFGDPTVPKTPSLASAKAQQSPTQSQASTRMSMSQHRNPSQSQITDSTSVHSNDGGPSSKASSLHHEVHDIAPSSSTTSVHTTSQSKSTSRFTLKTMRSAAPSMGNLFGRKQ</sequence>
<feature type="compositionally biased region" description="Polar residues" evidence="5">
    <location>
        <begin position="758"/>
        <end position="791"/>
    </location>
</feature>
<dbReference type="PANTHER" id="PTHR24171:SF11">
    <property type="entry name" value="26S PROTEASOME NON-ATPASE REGULATORY SUBUNIT 10"/>
    <property type="match status" value="1"/>
</dbReference>
<evidence type="ECO:0000313" key="7">
    <source>
        <dbReference type="EMBL" id="KAG0298830.1"/>
    </source>
</evidence>
<dbReference type="Gene3D" id="3.40.50.300">
    <property type="entry name" value="P-loop containing nucleotide triphosphate hydrolases"/>
    <property type="match status" value="1"/>
</dbReference>
<name>A0ABQ7KK74_9FUNG</name>
<keyword evidence="2 3" id="KW-0040">ANK repeat</keyword>
<dbReference type="EMBL" id="JAAAIM010000003">
    <property type="protein sequence ID" value="KAG0298830.1"/>
    <property type="molecule type" value="Genomic_DNA"/>
</dbReference>
<evidence type="ECO:0000313" key="8">
    <source>
        <dbReference type="Proteomes" id="UP001194696"/>
    </source>
</evidence>
<evidence type="ECO:0000256" key="3">
    <source>
        <dbReference type="PROSITE-ProRule" id="PRU00023"/>
    </source>
</evidence>
<dbReference type="SUPFAM" id="SSF48403">
    <property type="entry name" value="Ankyrin repeat"/>
    <property type="match status" value="1"/>
</dbReference>
<feature type="compositionally biased region" description="Low complexity" evidence="5">
    <location>
        <begin position="743"/>
        <end position="757"/>
    </location>
</feature>
<evidence type="ECO:0000256" key="5">
    <source>
        <dbReference type="SAM" id="MobiDB-lite"/>
    </source>
</evidence>
<dbReference type="InterPro" id="IPR002110">
    <property type="entry name" value="Ankyrin_rpt"/>
</dbReference>
<dbReference type="Proteomes" id="UP001194696">
    <property type="component" value="Unassembled WGS sequence"/>
</dbReference>
<feature type="repeat" description="ANK" evidence="3">
    <location>
        <begin position="626"/>
        <end position="659"/>
    </location>
</feature>
<dbReference type="Pfam" id="PF12796">
    <property type="entry name" value="Ank_2"/>
    <property type="match status" value="1"/>
</dbReference>
<accession>A0ABQ7KK74</accession>
<evidence type="ECO:0000259" key="6">
    <source>
        <dbReference type="PROSITE" id="PS51719"/>
    </source>
</evidence>
<dbReference type="SUPFAM" id="SSF52540">
    <property type="entry name" value="P-loop containing nucleoside triphosphate hydrolases"/>
    <property type="match status" value="1"/>
</dbReference>
<keyword evidence="4" id="KW-0547">Nucleotide-binding</keyword>
<dbReference type="InterPro" id="IPR027417">
    <property type="entry name" value="P-loop_NTPase"/>
</dbReference>
<evidence type="ECO:0000256" key="1">
    <source>
        <dbReference type="ARBA" id="ARBA00022737"/>
    </source>
</evidence>
<protein>
    <recommendedName>
        <fullName evidence="6">Septin-type G domain-containing protein</fullName>
    </recommendedName>
</protein>
<keyword evidence="1" id="KW-0677">Repeat</keyword>
<feature type="region of interest" description="Disordered" evidence="5">
    <location>
        <begin position="713"/>
        <end position="841"/>
    </location>
</feature>
<feature type="repeat" description="ANK" evidence="3">
    <location>
        <begin position="591"/>
        <end position="625"/>
    </location>
</feature>
<feature type="compositionally biased region" description="Basic and acidic residues" evidence="5">
    <location>
        <begin position="716"/>
        <end position="732"/>
    </location>
</feature>
<keyword evidence="4" id="KW-0342">GTP-binding</keyword>
<dbReference type="InterPro" id="IPR030379">
    <property type="entry name" value="G_SEPTIN_dom"/>
</dbReference>
<gene>
    <name evidence="7" type="ORF">BGZ96_006221</name>
</gene>
<feature type="domain" description="Septin-type G" evidence="6">
    <location>
        <begin position="18"/>
        <end position="360"/>
    </location>
</feature>
<evidence type="ECO:0000256" key="2">
    <source>
        <dbReference type="ARBA" id="ARBA00023043"/>
    </source>
</evidence>
<dbReference type="Gene3D" id="1.25.40.20">
    <property type="entry name" value="Ankyrin repeat-containing domain"/>
    <property type="match status" value="1"/>
</dbReference>
<dbReference type="PROSITE" id="PS50088">
    <property type="entry name" value="ANK_REPEAT"/>
    <property type="match status" value="2"/>
</dbReference>
<feature type="compositionally biased region" description="Low complexity" evidence="5">
    <location>
        <begin position="803"/>
        <end position="819"/>
    </location>
</feature>
<proteinExistence type="inferred from homology"/>
<dbReference type="PANTHER" id="PTHR24171">
    <property type="entry name" value="ANKYRIN REPEAT DOMAIN-CONTAINING PROTEIN 39-RELATED"/>
    <property type="match status" value="1"/>
</dbReference>
<comment type="caution">
    <text evidence="7">The sequence shown here is derived from an EMBL/GenBank/DDBJ whole genome shotgun (WGS) entry which is preliminary data.</text>
</comment>
<dbReference type="Pfam" id="PF00735">
    <property type="entry name" value="Septin"/>
    <property type="match status" value="1"/>
</dbReference>
<evidence type="ECO:0000256" key="4">
    <source>
        <dbReference type="RuleBase" id="RU004560"/>
    </source>
</evidence>
<reference evidence="7 8" key="1">
    <citation type="journal article" date="2020" name="Fungal Divers.">
        <title>Resolving the Mortierellaceae phylogeny through synthesis of multi-gene phylogenetics and phylogenomics.</title>
        <authorList>
            <person name="Vandepol N."/>
            <person name="Liber J."/>
            <person name="Desiro A."/>
            <person name="Na H."/>
            <person name="Kennedy M."/>
            <person name="Barry K."/>
            <person name="Grigoriev I.V."/>
            <person name="Miller A.N."/>
            <person name="O'Donnell K."/>
            <person name="Stajich J.E."/>
            <person name="Bonito G."/>
        </authorList>
    </citation>
    <scope>NUCLEOTIDE SEQUENCE [LARGE SCALE GENOMIC DNA]</scope>
    <source>
        <strain evidence="7 8">AD045</strain>
    </source>
</reference>
<organism evidence="7 8">
    <name type="scientific">Linnemannia gamsii</name>
    <dbReference type="NCBI Taxonomy" id="64522"/>
    <lineage>
        <taxon>Eukaryota</taxon>
        <taxon>Fungi</taxon>
        <taxon>Fungi incertae sedis</taxon>
        <taxon>Mucoromycota</taxon>
        <taxon>Mortierellomycotina</taxon>
        <taxon>Mortierellomycetes</taxon>
        <taxon>Mortierellales</taxon>
        <taxon>Mortierellaceae</taxon>
        <taxon>Linnemannia</taxon>
    </lineage>
</organism>